<dbReference type="RefSeq" id="WP_180569034.1">
    <property type="nucleotide sequence ID" value="NZ_JACCKB010000020.1"/>
</dbReference>
<dbReference type="InterPro" id="IPR039375">
    <property type="entry name" value="NodN-like"/>
</dbReference>
<name>A0A853I5X2_9GAMM</name>
<sequence length="160" mass="17900">MASNAELALEIFKANEGIEDGVGDWLLIDQERINKFADATLDHQFIHVDTEKSAKHSPFKKTIAHGFLTLSLVTHLSQTVKSKIPEAFNNLALMVNYGLDKVRFTAPVLVDSKVRANRQLISAELKDPKTIQLKQKITVEVEGQDKPACVAEVVFRLIYL</sequence>
<evidence type="ECO:0000259" key="1">
    <source>
        <dbReference type="Pfam" id="PF01575"/>
    </source>
</evidence>
<dbReference type="Pfam" id="PF01575">
    <property type="entry name" value="MaoC_dehydratas"/>
    <property type="match status" value="1"/>
</dbReference>
<dbReference type="SUPFAM" id="SSF54637">
    <property type="entry name" value="Thioesterase/thiol ester dehydrase-isomerase"/>
    <property type="match status" value="1"/>
</dbReference>
<dbReference type="PANTHER" id="PTHR42993">
    <property type="entry name" value="MAOC-LIKE DEHYDRATASE DOMAIN-CONTAINING PROTEIN"/>
    <property type="match status" value="1"/>
</dbReference>
<evidence type="ECO:0000313" key="2">
    <source>
        <dbReference type="EMBL" id="NYZ67012.1"/>
    </source>
</evidence>
<reference evidence="2 3" key="1">
    <citation type="submission" date="2020-07" db="EMBL/GenBank/DDBJ databases">
        <title>Endozoicomonas sp. nov., isolated from sediment.</title>
        <authorList>
            <person name="Gu T."/>
        </authorList>
    </citation>
    <scope>NUCLEOTIDE SEQUENCE [LARGE SCALE GENOMIC DNA]</scope>
    <source>
        <strain evidence="2 3">SM1973</strain>
    </source>
</reference>
<dbReference type="Proteomes" id="UP000569732">
    <property type="component" value="Unassembled WGS sequence"/>
</dbReference>
<dbReference type="EMBL" id="JACCKB010000020">
    <property type="protein sequence ID" value="NYZ67012.1"/>
    <property type="molecule type" value="Genomic_DNA"/>
</dbReference>
<dbReference type="CDD" id="cd03450">
    <property type="entry name" value="NodN"/>
    <property type="match status" value="1"/>
</dbReference>
<feature type="domain" description="MaoC-like" evidence="1">
    <location>
        <begin position="25"/>
        <end position="131"/>
    </location>
</feature>
<protein>
    <submittedName>
        <fullName evidence="2">MaoC family dehydratase</fullName>
    </submittedName>
</protein>
<dbReference type="InterPro" id="IPR029069">
    <property type="entry name" value="HotDog_dom_sf"/>
</dbReference>
<dbReference type="PANTHER" id="PTHR42993:SF1">
    <property type="entry name" value="MAOC-LIKE DEHYDRATASE DOMAIN-CONTAINING PROTEIN"/>
    <property type="match status" value="1"/>
</dbReference>
<dbReference type="AlphaFoldDB" id="A0A853I5X2"/>
<comment type="caution">
    <text evidence="2">The sequence shown here is derived from an EMBL/GenBank/DDBJ whole genome shotgun (WGS) entry which is preliminary data.</text>
</comment>
<accession>A0A853I5X2</accession>
<dbReference type="Gene3D" id="3.10.129.10">
    <property type="entry name" value="Hotdog Thioesterase"/>
    <property type="match status" value="1"/>
</dbReference>
<keyword evidence="3" id="KW-1185">Reference proteome</keyword>
<organism evidence="2 3">
    <name type="scientific">Spartinivicinus marinus</name>
    <dbReference type="NCBI Taxonomy" id="2994442"/>
    <lineage>
        <taxon>Bacteria</taxon>
        <taxon>Pseudomonadati</taxon>
        <taxon>Pseudomonadota</taxon>
        <taxon>Gammaproteobacteria</taxon>
        <taxon>Oceanospirillales</taxon>
        <taxon>Zooshikellaceae</taxon>
        <taxon>Spartinivicinus</taxon>
    </lineage>
</organism>
<evidence type="ECO:0000313" key="3">
    <source>
        <dbReference type="Proteomes" id="UP000569732"/>
    </source>
</evidence>
<gene>
    <name evidence="2" type="ORF">H0A36_13410</name>
</gene>
<dbReference type="InterPro" id="IPR002539">
    <property type="entry name" value="MaoC-like_dom"/>
</dbReference>
<proteinExistence type="predicted"/>